<accession>A0A1X2G8S2</accession>
<dbReference type="AlphaFoldDB" id="A0A1X2G8S2"/>
<dbReference type="PROSITE" id="PS00284">
    <property type="entry name" value="SERPIN"/>
    <property type="match status" value="1"/>
</dbReference>
<evidence type="ECO:0000313" key="2">
    <source>
        <dbReference type="Proteomes" id="UP000242146"/>
    </source>
</evidence>
<keyword evidence="2" id="KW-1185">Reference proteome</keyword>
<comment type="caution">
    <text evidence="1">The sequence shown here is derived from an EMBL/GenBank/DDBJ whole genome shotgun (WGS) entry which is preliminary data.</text>
</comment>
<evidence type="ECO:0000313" key="1">
    <source>
        <dbReference type="EMBL" id="ORX48001.1"/>
    </source>
</evidence>
<reference evidence="1 2" key="1">
    <citation type="submission" date="2016-07" db="EMBL/GenBank/DDBJ databases">
        <title>Pervasive Adenine N6-methylation of Active Genes in Fungi.</title>
        <authorList>
            <consortium name="DOE Joint Genome Institute"/>
            <person name="Mondo S.J."/>
            <person name="Dannebaum R.O."/>
            <person name="Kuo R.C."/>
            <person name="Labutti K."/>
            <person name="Haridas S."/>
            <person name="Kuo A."/>
            <person name="Salamov A."/>
            <person name="Ahrendt S.R."/>
            <person name="Lipzen A."/>
            <person name="Sullivan W."/>
            <person name="Andreopoulos W.B."/>
            <person name="Clum A."/>
            <person name="Lindquist E."/>
            <person name="Daum C."/>
            <person name="Ramamoorthy G.K."/>
            <person name="Gryganskyi A."/>
            <person name="Culley D."/>
            <person name="Magnuson J.K."/>
            <person name="James T.Y."/>
            <person name="O'Malley M.A."/>
            <person name="Stajich J.E."/>
            <person name="Spatafora J.W."/>
            <person name="Visel A."/>
            <person name="Grigoriev I.V."/>
        </authorList>
    </citation>
    <scope>NUCLEOTIDE SEQUENCE [LARGE SCALE GENOMIC DNA]</scope>
    <source>
        <strain evidence="1 2">NRRL 3301</strain>
    </source>
</reference>
<protein>
    <submittedName>
        <fullName evidence="1">Uncharacterized protein</fullName>
    </submittedName>
</protein>
<gene>
    <name evidence="1" type="ORF">DM01DRAFT_1134347</name>
</gene>
<organism evidence="1 2">
    <name type="scientific">Hesseltinella vesiculosa</name>
    <dbReference type="NCBI Taxonomy" id="101127"/>
    <lineage>
        <taxon>Eukaryota</taxon>
        <taxon>Fungi</taxon>
        <taxon>Fungi incertae sedis</taxon>
        <taxon>Mucoromycota</taxon>
        <taxon>Mucoromycotina</taxon>
        <taxon>Mucoromycetes</taxon>
        <taxon>Mucorales</taxon>
        <taxon>Cunninghamellaceae</taxon>
        <taxon>Hesseltinella</taxon>
    </lineage>
</organism>
<dbReference type="EMBL" id="MCGT01000031">
    <property type="protein sequence ID" value="ORX48001.1"/>
    <property type="molecule type" value="Genomic_DNA"/>
</dbReference>
<sequence length="123" mass="14509">MYLRISTNFQIDWITQRCCVAIARFRQNGERNHKPAIFSHRTYTMISCTHLRQIGTLEFLACLEKVGHEVFDLLLELPCMLQLGIARWGAEMEYDHPFFFQASPFQRKKNTMLSVYEGHLHSK</sequence>
<name>A0A1X2G8S2_9FUNG</name>
<dbReference type="Proteomes" id="UP000242146">
    <property type="component" value="Unassembled WGS sequence"/>
</dbReference>
<dbReference type="InterPro" id="IPR023795">
    <property type="entry name" value="Serpin_CS"/>
</dbReference>
<proteinExistence type="predicted"/>